<keyword evidence="2" id="KW-1185">Reference proteome</keyword>
<dbReference type="AlphaFoldDB" id="F3QRE7"/>
<protein>
    <submittedName>
        <fullName evidence="1">Uncharacterized protein</fullName>
    </submittedName>
</protein>
<proteinExistence type="predicted"/>
<organism evidence="1 2">
    <name type="scientific">Paraprevotella xylaniphila YIT 11841</name>
    <dbReference type="NCBI Taxonomy" id="762982"/>
    <lineage>
        <taxon>Bacteria</taxon>
        <taxon>Pseudomonadati</taxon>
        <taxon>Bacteroidota</taxon>
        <taxon>Bacteroidia</taxon>
        <taxon>Bacteroidales</taxon>
        <taxon>Prevotellaceae</taxon>
        <taxon>Paraprevotella</taxon>
    </lineage>
</organism>
<reference evidence="1 2" key="1">
    <citation type="submission" date="2011-02" db="EMBL/GenBank/DDBJ databases">
        <authorList>
            <person name="Weinstock G."/>
            <person name="Sodergren E."/>
            <person name="Clifton S."/>
            <person name="Fulton L."/>
            <person name="Fulton B."/>
            <person name="Courtney L."/>
            <person name="Fronick C."/>
            <person name="Harrison M."/>
            <person name="Strong C."/>
            <person name="Farmer C."/>
            <person name="Delahaunty K."/>
            <person name="Markovic C."/>
            <person name="Hall O."/>
            <person name="Minx P."/>
            <person name="Tomlinson C."/>
            <person name="Mitreva M."/>
            <person name="Hou S."/>
            <person name="Chen J."/>
            <person name="Wollam A."/>
            <person name="Pepin K.H."/>
            <person name="Johnson M."/>
            <person name="Bhonagiri V."/>
            <person name="Zhang X."/>
            <person name="Suruliraj S."/>
            <person name="Warren W."/>
            <person name="Chinwalla A."/>
            <person name="Mardis E.R."/>
            <person name="Wilson R.K."/>
        </authorList>
    </citation>
    <scope>NUCLEOTIDE SEQUENCE [LARGE SCALE GENOMIC DNA]</scope>
    <source>
        <strain evidence="1 2">YIT 11841</strain>
    </source>
</reference>
<evidence type="ECO:0000313" key="1">
    <source>
        <dbReference type="EMBL" id="EGG56077.1"/>
    </source>
</evidence>
<dbReference type="Proteomes" id="UP000005546">
    <property type="component" value="Unassembled WGS sequence"/>
</dbReference>
<comment type="caution">
    <text evidence="1">The sequence shown here is derived from an EMBL/GenBank/DDBJ whole genome shotgun (WGS) entry which is preliminary data.</text>
</comment>
<dbReference type="HOGENOM" id="CLU_3155938_0_0_10"/>
<dbReference type="EMBL" id="AFBR01000021">
    <property type="protein sequence ID" value="EGG56077.1"/>
    <property type="molecule type" value="Genomic_DNA"/>
</dbReference>
<name>F3QRE7_9BACT</name>
<gene>
    <name evidence="1" type="ORF">HMPREF9442_00748</name>
</gene>
<accession>F3QRE7</accession>
<evidence type="ECO:0000313" key="2">
    <source>
        <dbReference type="Proteomes" id="UP000005546"/>
    </source>
</evidence>
<sequence>MVSVLISNAFCTVYERRLRNPQKYTLFNYSGCQSPQRKTKITKSHPAE</sequence>